<gene>
    <name evidence="2" type="ORF">K239x_39270</name>
</gene>
<protein>
    <submittedName>
        <fullName evidence="2">Uncharacterized protein</fullName>
    </submittedName>
</protein>
<dbReference type="EMBL" id="CP036526">
    <property type="protein sequence ID" value="QDT11925.1"/>
    <property type="molecule type" value="Genomic_DNA"/>
</dbReference>
<reference evidence="2 3" key="1">
    <citation type="submission" date="2019-02" db="EMBL/GenBank/DDBJ databases">
        <title>Deep-cultivation of Planctomycetes and their phenomic and genomic characterization uncovers novel biology.</title>
        <authorList>
            <person name="Wiegand S."/>
            <person name="Jogler M."/>
            <person name="Boedeker C."/>
            <person name="Pinto D."/>
            <person name="Vollmers J."/>
            <person name="Rivas-Marin E."/>
            <person name="Kohn T."/>
            <person name="Peeters S.H."/>
            <person name="Heuer A."/>
            <person name="Rast P."/>
            <person name="Oberbeckmann S."/>
            <person name="Bunk B."/>
            <person name="Jeske O."/>
            <person name="Meyerdierks A."/>
            <person name="Storesund J.E."/>
            <person name="Kallscheuer N."/>
            <person name="Luecker S."/>
            <person name="Lage O.M."/>
            <person name="Pohl T."/>
            <person name="Merkel B.J."/>
            <person name="Hornburger P."/>
            <person name="Mueller R.-W."/>
            <person name="Bruemmer F."/>
            <person name="Labrenz M."/>
            <person name="Spormann A.M."/>
            <person name="Op den Camp H."/>
            <person name="Overmann J."/>
            <person name="Amann R."/>
            <person name="Jetten M.S.M."/>
            <person name="Mascher T."/>
            <person name="Medema M.H."/>
            <person name="Devos D.P."/>
            <person name="Kaster A.-K."/>
            <person name="Ovreas L."/>
            <person name="Rohde M."/>
            <person name="Galperin M.Y."/>
            <person name="Jogler C."/>
        </authorList>
    </citation>
    <scope>NUCLEOTIDE SEQUENCE [LARGE SCALE GENOMIC DNA]</scope>
    <source>
        <strain evidence="2 3">K23_9</strain>
    </source>
</reference>
<feature type="transmembrane region" description="Helical" evidence="1">
    <location>
        <begin position="114"/>
        <end position="134"/>
    </location>
</feature>
<organism evidence="2 3">
    <name type="scientific">Stieleria marina</name>
    <dbReference type="NCBI Taxonomy" id="1930275"/>
    <lineage>
        <taxon>Bacteria</taxon>
        <taxon>Pseudomonadati</taxon>
        <taxon>Planctomycetota</taxon>
        <taxon>Planctomycetia</taxon>
        <taxon>Pirellulales</taxon>
        <taxon>Pirellulaceae</taxon>
        <taxon>Stieleria</taxon>
    </lineage>
</organism>
<keyword evidence="1" id="KW-0472">Membrane</keyword>
<accession>A0A517NXS0</accession>
<evidence type="ECO:0000313" key="2">
    <source>
        <dbReference type="EMBL" id="QDT11925.1"/>
    </source>
</evidence>
<sequence>MSTKTEDNAASTSSAVENQYAADNQSAWDRVYTAIVERWPEIDQLELLECKQTVNDLANFVNEKVSAAQEEVRSVVSEFAPQGASAVSAITEGATDVIDRVRYEIDEAPVKSSLAGVMFGFGLGVLATTLYSSACRKAEMRNRNWF</sequence>
<evidence type="ECO:0000313" key="3">
    <source>
        <dbReference type="Proteomes" id="UP000319817"/>
    </source>
</evidence>
<dbReference type="OrthoDB" id="287862at2"/>
<evidence type="ECO:0000256" key="1">
    <source>
        <dbReference type="SAM" id="Phobius"/>
    </source>
</evidence>
<proteinExistence type="predicted"/>
<dbReference type="Proteomes" id="UP000319817">
    <property type="component" value="Chromosome"/>
</dbReference>
<keyword evidence="1" id="KW-0812">Transmembrane</keyword>
<dbReference type="AlphaFoldDB" id="A0A517NXS0"/>
<keyword evidence="3" id="KW-1185">Reference proteome</keyword>
<dbReference type="RefSeq" id="WP_145419679.1">
    <property type="nucleotide sequence ID" value="NZ_CP036526.1"/>
</dbReference>
<keyword evidence="1" id="KW-1133">Transmembrane helix</keyword>
<name>A0A517NXS0_9BACT</name>